<dbReference type="PROSITE" id="PS01124">
    <property type="entry name" value="HTH_ARAC_FAMILY_2"/>
    <property type="match status" value="1"/>
</dbReference>
<dbReference type="Gene3D" id="2.60.120.10">
    <property type="entry name" value="Jelly Rolls"/>
    <property type="match status" value="1"/>
</dbReference>
<dbReference type="RefSeq" id="WP_186996612.1">
    <property type="nucleotide sequence ID" value="NZ_JACOQK010000001.1"/>
</dbReference>
<dbReference type="InterPro" id="IPR018060">
    <property type="entry name" value="HTH_AraC"/>
</dbReference>
<organism evidence="5 6">
    <name type="scientific">Clostridium facile</name>
    <dbReference type="NCBI Taxonomy" id="2763035"/>
    <lineage>
        <taxon>Bacteria</taxon>
        <taxon>Bacillati</taxon>
        <taxon>Bacillota</taxon>
        <taxon>Clostridia</taxon>
        <taxon>Eubacteriales</taxon>
        <taxon>Clostridiaceae</taxon>
        <taxon>Clostridium</taxon>
    </lineage>
</organism>
<sequence>MDLNQYLQAEYKRAAHILFDPKVKEKRQLQLDQQGFYTIPFDGISKGLDRDIVILLHGKTCKRMHKPKQILWHNHDYFEMVYVYRGGCFNQFQDAVIQLHQGDILLLNPTIIHHLYTTEENDCVFNIMLSKSLFEGSMWQLLSDNKLMSNFFVNYFYQMNKTKDYMYFDSFQNHQIQDTITSMIGEYLSKKPGYHKVVQSYLVILFAYLSRQYIETNHIDQNNLGQNSLLPDIIAYIAQNYKSVTLTEVQDHFNYSSGHISRLMKQHTGKTFSEIVHNFKLDHAKELLQTTNLDMTEIAEQIGFNDSNYLNKVFKKRFGVAPSQYRKGMQNES</sequence>
<name>A0ABR7IRP8_9CLOT</name>
<dbReference type="PANTHER" id="PTHR43280">
    <property type="entry name" value="ARAC-FAMILY TRANSCRIPTIONAL REGULATOR"/>
    <property type="match status" value="1"/>
</dbReference>
<comment type="caution">
    <text evidence="5">The sequence shown here is derived from an EMBL/GenBank/DDBJ whole genome shotgun (WGS) entry which is preliminary data.</text>
</comment>
<dbReference type="Gene3D" id="1.10.10.60">
    <property type="entry name" value="Homeodomain-like"/>
    <property type="match status" value="2"/>
</dbReference>
<dbReference type="PANTHER" id="PTHR43280:SF28">
    <property type="entry name" value="HTH-TYPE TRANSCRIPTIONAL ACTIVATOR RHAS"/>
    <property type="match status" value="1"/>
</dbReference>
<keyword evidence="3" id="KW-0804">Transcription</keyword>
<protein>
    <submittedName>
        <fullName evidence="5">AraC family transcriptional regulator</fullName>
    </submittedName>
</protein>
<dbReference type="InterPro" id="IPR003313">
    <property type="entry name" value="AraC-bd"/>
</dbReference>
<evidence type="ECO:0000256" key="3">
    <source>
        <dbReference type="ARBA" id="ARBA00023163"/>
    </source>
</evidence>
<dbReference type="SUPFAM" id="SSF51215">
    <property type="entry name" value="Regulatory protein AraC"/>
    <property type="match status" value="1"/>
</dbReference>
<evidence type="ECO:0000259" key="4">
    <source>
        <dbReference type="PROSITE" id="PS01124"/>
    </source>
</evidence>
<gene>
    <name evidence="5" type="ORF">H8Z77_07245</name>
</gene>
<dbReference type="Proteomes" id="UP000649151">
    <property type="component" value="Unassembled WGS sequence"/>
</dbReference>
<evidence type="ECO:0000256" key="2">
    <source>
        <dbReference type="ARBA" id="ARBA00023125"/>
    </source>
</evidence>
<dbReference type="InterPro" id="IPR020449">
    <property type="entry name" value="Tscrpt_reg_AraC-type_HTH"/>
</dbReference>
<evidence type="ECO:0000313" key="6">
    <source>
        <dbReference type="Proteomes" id="UP000649151"/>
    </source>
</evidence>
<evidence type="ECO:0000256" key="1">
    <source>
        <dbReference type="ARBA" id="ARBA00023015"/>
    </source>
</evidence>
<dbReference type="SMART" id="SM00342">
    <property type="entry name" value="HTH_ARAC"/>
    <property type="match status" value="1"/>
</dbReference>
<dbReference type="InterPro" id="IPR018062">
    <property type="entry name" value="HTH_AraC-typ_CS"/>
</dbReference>
<dbReference type="PRINTS" id="PR00032">
    <property type="entry name" value="HTHARAC"/>
</dbReference>
<dbReference type="PROSITE" id="PS00041">
    <property type="entry name" value="HTH_ARAC_FAMILY_1"/>
    <property type="match status" value="1"/>
</dbReference>
<keyword evidence="6" id="KW-1185">Reference proteome</keyword>
<keyword evidence="1" id="KW-0805">Transcription regulation</keyword>
<evidence type="ECO:0000313" key="5">
    <source>
        <dbReference type="EMBL" id="MBC5787811.1"/>
    </source>
</evidence>
<dbReference type="InterPro" id="IPR037923">
    <property type="entry name" value="HTH-like"/>
</dbReference>
<dbReference type="SUPFAM" id="SSF46689">
    <property type="entry name" value="Homeodomain-like"/>
    <property type="match status" value="1"/>
</dbReference>
<accession>A0ABR7IRP8</accession>
<feature type="domain" description="HTH araC/xylS-type" evidence="4">
    <location>
        <begin position="231"/>
        <end position="328"/>
    </location>
</feature>
<dbReference type="Pfam" id="PF12833">
    <property type="entry name" value="HTH_18"/>
    <property type="match status" value="1"/>
</dbReference>
<dbReference type="InterPro" id="IPR009057">
    <property type="entry name" value="Homeodomain-like_sf"/>
</dbReference>
<proteinExistence type="predicted"/>
<dbReference type="EMBL" id="JACOQK010000001">
    <property type="protein sequence ID" value="MBC5787811.1"/>
    <property type="molecule type" value="Genomic_DNA"/>
</dbReference>
<dbReference type="InterPro" id="IPR014710">
    <property type="entry name" value="RmlC-like_jellyroll"/>
</dbReference>
<dbReference type="Pfam" id="PF02311">
    <property type="entry name" value="AraC_binding"/>
    <property type="match status" value="1"/>
</dbReference>
<keyword evidence="2" id="KW-0238">DNA-binding</keyword>
<reference evidence="5 6" key="1">
    <citation type="submission" date="2020-08" db="EMBL/GenBank/DDBJ databases">
        <title>Genome public.</title>
        <authorList>
            <person name="Liu C."/>
            <person name="Sun Q."/>
        </authorList>
    </citation>
    <scope>NUCLEOTIDE SEQUENCE [LARGE SCALE GENOMIC DNA]</scope>
    <source>
        <strain evidence="5 6">NSJ-27</strain>
    </source>
</reference>